<proteinExistence type="predicted"/>
<evidence type="ECO:0008006" key="4">
    <source>
        <dbReference type="Google" id="ProtNLM"/>
    </source>
</evidence>
<comment type="caution">
    <text evidence="2">The sequence shown here is derived from an EMBL/GenBank/DDBJ whole genome shotgun (WGS) entry which is preliminary data.</text>
</comment>
<dbReference type="Proteomes" id="UP000614261">
    <property type="component" value="Unassembled WGS sequence"/>
</dbReference>
<feature type="transmembrane region" description="Helical" evidence="1">
    <location>
        <begin position="21"/>
        <end position="42"/>
    </location>
</feature>
<dbReference type="Pfam" id="PF10011">
    <property type="entry name" value="DUF2254"/>
    <property type="match status" value="1"/>
</dbReference>
<organism evidence="2 3">
    <name type="scientific">Blastomonas aquatica</name>
    <dbReference type="NCBI Taxonomy" id="1510276"/>
    <lineage>
        <taxon>Bacteria</taxon>
        <taxon>Pseudomonadati</taxon>
        <taxon>Pseudomonadota</taxon>
        <taxon>Alphaproteobacteria</taxon>
        <taxon>Sphingomonadales</taxon>
        <taxon>Sphingomonadaceae</taxon>
        <taxon>Blastomonas</taxon>
    </lineage>
</organism>
<protein>
    <recommendedName>
        <fullName evidence="4">DUF2254 domain-containing protein</fullName>
    </recommendedName>
</protein>
<evidence type="ECO:0000256" key="1">
    <source>
        <dbReference type="SAM" id="Phobius"/>
    </source>
</evidence>
<feature type="transmembrane region" description="Helical" evidence="1">
    <location>
        <begin position="62"/>
        <end position="84"/>
    </location>
</feature>
<accession>A0ABQ1JPM0</accession>
<keyword evidence="1" id="KW-1133">Transmembrane helix</keyword>
<keyword evidence="1" id="KW-0812">Transmembrane</keyword>
<dbReference type="EMBL" id="BMGD01000005">
    <property type="protein sequence ID" value="GGB72403.1"/>
    <property type="molecule type" value="Genomic_DNA"/>
</dbReference>
<keyword evidence="1" id="KW-0472">Membrane</keyword>
<reference evidence="3" key="1">
    <citation type="journal article" date="2019" name="Int. J. Syst. Evol. Microbiol.">
        <title>The Global Catalogue of Microorganisms (GCM) 10K type strain sequencing project: providing services to taxonomists for standard genome sequencing and annotation.</title>
        <authorList>
            <consortium name="The Broad Institute Genomics Platform"/>
            <consortium name="The Broad Institute Genome Sequencing Center for Infectious Disease"/>
            <person name="Wu L."/>
            <person name="Ma J."/>
        </authorList>
    </citation>
    <scope>NUCLEOTIDE SEQUENCE [LARGE SCALE GENOMIC DNA]</scope>
    <source>
        <strain evidence="3">CGMCC 1.12851</strain>
    </source>
</reference>
<evidence type="ECO:0000313" key="3">
    <source>
        <dbReference type="Proteomes" id="UP000614261"/>
    </source>
</evidence>
<gene>
    <name evidence="2" type="ORF">GCM10010833_29510</name>
</gene>
<keyword evidence="3" id="KW-1185">Reference proteome</keyword>
<name>A0ABQ1JPM0_9SPHN</name>
<sequence>MSLSYARLLAIRVLTSLWFTPAAYAVLAVVVLLLAPAASMFLPEEFHKLIGLDGVDELLGVLANTLLAVAIFSLGIMVSSLQAAASAATPRARPLLMRDRTAQNAISVFIGGFIFAIVGIVGLSTSYFDQPARVILFLATCLVIVSVIYALIRWIGRLSNLGDVSEIIDLLEDSADKAFCQLALRPFLNGVVLDALPAEGFAVRSKRFGFIQAIDDHVFATVCKKHDVDIYLAVRPGTYVDLATTLLVTSKPLDAKTAKAVYNAFVIGGSRTFEADPRFCLIVLSETASKALSPGINDPGTAIDVVGTSLRLLARWSTQAQAAERVVKCPRLHVPPISVEDMVCDAFRWIARDGAGHLEVQIRLQKALRSLAAHDPAHLGAAARAMSHEAFARAKIGLALPADVEMLEKFVLD</sequence>
<dbReference type="RefSeq" id="WP_188515189.1">
    <property type="nucleotide sequence ID" value="NZ_BMGD01000005.1"/>
</dbReference>
<evidence type="ECO:0000313" key="2">
    <source>
        <dbReference type="EMBL" id="GGB72403.1"/>
    </source>
</evidence>
<feature type="transmembrane region" description="Helical" evidence="1">
    <location>
        <begin position="105"/>
        <end position="128"/>
    </location>
</feature>
<dbReference type="InterPro" id="IPR018723">
    <property type="entry name" value="DUF2254_membrane"/>
</dbReference>
<feature type="transmembrane region" description="Helical" evidence="1">
    <location>
        <begin position="134"/>
        <end position="152"/>
    </location>
</feature>